<feature type="transmembrane region" description="Helical" evidence="7">
    <location>
        <begin position="241"/>
        <end position="264"/>
    </location>
</feature>
<sequence length="383" mass="41801">MGAYILRRLLLVIPTLFGIMLINFTLTQFVPGGPIEQIVARVQGEADTMRNLSGGGDAGTQGQGGVEDGGYQGARGISPELLAQLEVQMGFARITCPEGVAPDLKNPACSKEKIPAWRRFVTMMGDYLTFDFGKSFFHNKTVVELVLEKMPVSISLGLWSTLLAYLISIPLGIRKAVKDGSPFDTWTSGAIVVAYAIPSFLFAVMLMVLFAGGSFWKIFPLRGLTSDNFDSLSMAGKALDYLWHITLPTVAMTISGFATMTLLTKNSFLDEINKQYVMTARAKGLSERKVLYGHVFRNAMLIVIAGFPATFLGVFFGSSIIVETIFSLDGLGLLGFQAAVERNYPVIFGTLYVFGLISLVVGILSDLTYVFVDPRIDFERRAG</sequence>
<evidence type="ECO:0000259" key="9">
    <source>
        <dbReference type="PROSITE" id="PS50928"/>
    </source>
</evidence>
<gene>
    <name evidence="10" type="primary">yejB</name>
    <name evidence="10" type="ORF">EOW65_06220</name>
</gene>
<dbReference type="OrthoDB" id="9807402at2"/>
<keyword evidence="3" id="KW-1003">Cell membrane</keyword>
<dbReference type="InterPro" id="IPR000515">
    <property type="entry name" value="MetI-like"/>
</dbReference>
<dbReference type="Pfam" id="PF00528">
    <property type="entry name" value="BPD_transp_1"/>
    <property type="match status" value="1"/>
</dbReference>
<dbReference type="GO" id="GO:0055085">
    <property type="term" value="P:transmembrane transport"/>
    <property type="evidence" value="ECO:0007669"/>
    <property type="project" value="InterPro"/>
</dbReference>
<dbReference type="EMBL" id="SAVB01000006">
    <property type="protein sequence ID" value="RWR50548.1"/>
    <property type="molecule type" value="Genomic_DNA"/>
</dbReference>
<dbReference type="PROSITE" id="PS50928">
    <property type="entry name" value="ABC_TM1"/>
    <property type="match status" value="1"/>
</dbReference>
<evidence type="ECO:0000256" key="8">
    <source>
        <dbReference type="SAM" id="MobiDB-lite"/>
    </source>
</evidence>
<comment type="similarity">
    <text evidence="7">Belongs to the binding-protein-dependent transport system permease family.</text>
</comment>
<evidence type="ECO:0000313" key="10">
    <source>
        <dbReference type="EMBL" id="RWR50548.1"/>
    </source>
</evidence>
<evidence type="ECO:0000256" key="7">
    <source>
        <dbReference type="RuleBase" id="RU363032"/>
    </source>
</evidence>
<comment type="caution">
    <text evidence="10">The sequence shown here is derived from an EMBL/GenBank/DDBJ whole genome shotgun (WGS) entry which is preliminary data.</text>
</comment>
<dbReference type="InterPro" id="IPR035906">
    <property type="entry name" value="MetI-like_sf"/>
</dbReference>
<dbReference type="PANTHER" id="PTHR30465:SF66">
    <property type="entry name" value="INNER MEMBRANE ABC TRANSPORTER PERMEASE PROTEIN YEJB"/>
    <property type="match status" value="1"/>
</dbReference>
<keyword evidence="11" id="KW-1185">Reference proteome</keyword>
<feature type="domain" description="ABC transmembrane type-1" evidence="9">
    <location>
        <begin position="150"/>
        <end position="365"/>
    </location>
</feature>
<dbReference type="CDD" id="cd06261">
    <property type="entry name" value="TM_PBP2"/>
    <property type="match status" value="1"/>
</dbReference>
<evidence type="ECO:0000256" key="2">
    <source>
        <dbReference type="ARBA" id="ARBA00022448"/>
    </source>
</evidence>
<keyword evidence="6 7" id="KW-0472">Membrane</keyword>
<dbReference type="NCBIfam" id="NF011712">
    <property type="entry name" value="PRK15133.1"/>
    <property type="match status" value="1"/>
</dbReference>
<organism evidence="10 11">
    <name type="scientific">Paenirhodobacter ferrireducens</name>
    <dbReference type="NCBI Taxonomy" id="1215032"/>
    <lineage>
        <taxon>Bacteria</taxon>
        <taxon>Pseudomonadati</taxon>
        <taxon>Pseudomonadota</taxon>
        <taxon>Alphaproteobacteria</taxon>
        <taxon>Rhodobacterales</taxon>
        <taxon>Rhodobacter group</taxon>
        <taxon>Paenirhodobacter</taxon>
    </lineage>
</organism>
<evidence type="ECO:0000313" key="11">
    <source>
        <dbReference type="Proteomes" id="UP000286594"/>
    </source>
</evidence>
<feature type="transmembrane region" description="Helical" evidence="7">
    <location>
        <begin position="9"/>
        <end position="26"/>
    </location>
</feature>
<dbReference type="Gene3D" id="1.10.3720.10">
    <property type="entry name" value="MetI-like"/>
    <property type="match status" value="1"/>
</dbReference>
<name>A0A443LN47_9RHOB</name>
<evidence type="ECO:0000256" key="5">
    <source>
        <dbReference type="ARBA" id="ARBA00022989"/>
    </source>
</evidence>
<proteinExistence type="inferred from homology"/>
<keyword evidence="4 7" id="KW-0812">Transmembrane</keyword>
<feature type="region of interest" description="Disordered" evidence="8">
    <location>
        <begin position="50"/>
        <end position="69"/>
    </location>
</feature>
<comment type="subcellular location">
    <subcellularLocation>
        <location evidence="1 7">Cell membrane</location>
        <topology evidence="1 7">Multi-pass membrane protein</topology>
    </subcellularLocation>
</comment>
<dbReference type="RefSeq" id="WP_128148110.1">
    <property type="nucleotide sequence ID" value="NZ_SAVB01000006.1"/>
</dbReference>
<feature type="compositionally biased region" description="Gly residues" evidence="8">
    <location>
        <begin position="53"/>
        <end position="69"/>
    </location>
</feature>
<keyword evidence="5 7" id="KW-1133">Transmembrane helix</keyword>
<evidence type="ECO:0000256" key="3">
    <source>
        <dbReference type="ARBA" id="ARBA00022475"/>
    </source>
</evidence>
<dbReference type="Proteomes" id="UP000286594">
    <property type="component" value="Unassembled WGS sequence"/>
</dbReference>
<feature type="transmembrane region" description="Helical" evidence="7">
    <location>
        <begin position="152"/>
        <end position="173"/>
    </location>
</feature>
<feature type="transmembrane region" description="Helical" evidence="7">
    <location>
        <begin position="346"/>
        <end position="372"/>
    </location>
</feature>
<keyword evidence="2 7" id="KW-0813">Transport</keyword>
<accession>A0A443LN47</accession>
<reference evidence="10 11" key="1">
    <citation type="submission" date="2019-01" db="EMBL/GenBank/DDBJ databases">
        <title>Sinorhodobacter populi sp. nov. isolated from the symptomatic bark tissue of Populus euramericana canker.</title>
        <authorList>
            <person name="Xu G."/>
        </authorList>
    </citation>
    <scope>NUCLEOTIDE SEQUENCE [LARGE SCALE GENOMIC DNA]</scope>
    <source>
        <strain evidence="10 11">CCTCC AB2012026</strain>
    </source>
</reference>
<protein>
    <submittedName>
        <fullName evidence="10">Microcin C ABC transporter permease YejB</fullName>
    </submittedName>
</protein>
<evidence type="ECO:0000256" key="1">
    <source>
        <dbReference type="ARBA" id="ARBA00004651"/>
    </source>
</evidence>
<dbReference type="AlphaFoldDB" id="A0A443LN47"/>
<evidence type="ECO:0000256" key="6">
    <source>
        <dbReference type="ARBA" id="ARBA00023136"/>
    </source>
</evidence>
<feature type="transmembrane region" description="Helical" evidence="7">
    <location>
        <begin position="299"/>
        <end position="326"/>
    </location>
</feature>
<feature type="transmembrane region" description="Helical" evidence="7">
    <location>
        <begin position="185"/>
        <end position="211"/>
    </location>
</feature>
<evidence type="ECO:0000256" key="4">
    <source>
        <dbReference type="ARBA" id="ARBA00022692"/>
    </source>
</evidence>
<dbReference type="GO" id="GO:0005886">
    <property type="term" value="C:plasma membrane"/>
    <property type="evidence" value="ECO:0007669"/>
    <property type="project" value="UniProtKB-SubCell"/>
</dbReference>
<dbReference type="SUPFAM" id="SSF161098">
    <property type="entry name" value="MetI-like"/>
    <property type="match status" value="1"/>
</dbReference>
<dbReference type="GO" id="GO:0042884">
    <property type="term" value="P:microcin transport"/>
    <property type="evidence" value="ECO:0007669"/>
    <property type="project" value="TreeGrafter"/>
</dbReference>
<dbReference type="PANTHER" id="PTHR30465">
    <property type="entry name" value="INNER MEMBRANE ABC TRANSPORTER"/>
    <property type="match status" value="1"/>
</dbReference>